<dbReference type="Proteomes" id="UP000017837">
    <property type="component" value="Unassembled WGS sequence"/>
</dbReference>
<accession>V4P8H5</accession>
<gene>
    <name evidence="2" type="ORF">ABENE_20315</name>
</gene>
<dbReference type="Pfam" id="PF20228">
    <property type="entry name" value="DUF6587"/>
    <property type="match status" value="1"/>
</dbReference>
<feature type="transmembrane region" description="Helical" evidence="1">
    <location>
        <begin position="6"/>
        <end position="23"/>
    </location>
</feature>
<dbReference type="RefSeq" id="WP_018082508.1">
    <property type="nucleotide sequence ID" value="NZ_AQWM01000014.1"/>
</dbReference>
<dbReference type="EMBL" id="AWGB01000070">
    <property type="protein sequence ID" value="ESQ83414.1"/>
    <property type="molecule type" value="Genomic_DNA"/>
</dbReference>
<keyword evidence="1" id="KW-0812">Transmembrane</keyword>
<name>V4P8H5_9CAUL</name>
<organism evidence="2 3">
    <name type="scientific">Asticcacaulis benevestitus DSM 16100 = ATCC BAA-896</name>
    <dbReference type="NCBI Taxonomy" id="1121022"/>
    <lineage>
        <taxon>Bacteria</taxon>
        <taxon>Pseudomonadati</taxon>
        <taxon>Pseudomonadota</taxon>
        <taxon>Alphaproteobacteria</taxon>
        <taxon>Caulobacterales</taxon>
        <taxon>Caulobacteraceae</taxon>
        <taxon>Asticcacaulis</taxon>
    </lineage>
</organism>
<dbReference type="STRING" id="1121022.GCA_000376105_02839"/>
<reference evidence="2 3" key="1">
    <citation type="journal article" date="2014" name="Nature">
        <title>Sequential evolution of bacterial morphology by co-option of a developmental regulator.</title>
        <authorList>
            <person name="Jiang C."/>
            <person name="Brown P.J."/>
            <person name="Ducret A."/>
            <person name="Brun Y.V."/>
        </authorList>
    </citation>
    <scope>NUCLEOTIDE SEQUENCE [LARGE SCALE GENOMIC DNA]</scope>
    <source>
        <strain evidence="2 3">DSM 16100</strain>
    </source>
</reference>
<evidence type="ECO:0000256" key="1">
    <source>
        <dbReference type="SAM" id="Phobius"/>
    </source>
</evidence>
<dbReference type="AlphaFoldDB" id="V4P8H5"/>
<proteinExistence type="predicted"/>
<keyword evidence="1" id="KW-0472">Membrane</keyword>
<dbReference type="OrthoDB" id="9973655at2"/>
<keyword evidence="1" id="KW-1133">Transmembrane helix</keyword>
<dbReference type="InterPro" id="IPR046494">
    <property type="entry name" value="DUF6587"/>
</dbReference>
<dbReference type="PATRIC" id="fig|1121022.4.peg.4161"/>
<evidence type="ECO:0000313" key="2">
    <source>
        <dbReference type="EMBL" id="ESQ83414.1"/>
    </source>
</evidence>
<sequence>MIYSVVQAVIITAIVAFCALQMLRRLMPKLSHDLQVRGSKALNRADLPAVVQSIGQKLQPVEAPDSGCGSGCGSCKGCSTSFEIKD</sequence>
<evidence type="ECO:0000313" key="3">
    <source>
        <dbReference type="Proteomes" id="UP000017837"/>
    </source>
</evidence>
<comment type="caution">
    <text evidence="2">The sequence shown here is derived from an EMBL/GenBank/DDBJ whole genome shotgun (WGS) entry which is preliminary data.</text>
</comment>
<dbReference type="eggNOG" id="ENOG5033HHY">
    <property type="taxonomic scope" value="Bacteria"/>
</dbReference>
<protein>
    <submittedName>
        <fullName evidence="2">Uncharacterized protein</fullName>
    </submittedName>
</protein>
<keyword evidence="3" id="KW-1185">Reference proteome</keyword>